<dbReference type="HOGENOM" id="CLU_141289_0_0_1"/>
<feature type="compositionally biased region" description="Low complexity" evidence="1">
    <location>
        <begin position="79"/>
        <end position="94"/>
    </location>
</feature>
<reference evidence="2" key="2">
    <citation type="submission" date="2015-06" db="UniProtKB">
        <authorList>
            <consortium name="EnsemblPlants"/>
        </authorList>
    </citation>
    <scope>IDENTIFICATION</scope>
</reference>
<evidence type="ECO:0000256" key="1">
    <source>
        <dbReference type="SAM" id="MobiDB-lite"/>
    </source>
</evidence>
<accession>A0A0E0QJY6</accession>
<dbReference type="Proteomes" id="UP000008022">
    <property type="component" value="Unassembled WGS sequence"/>
</dbReference>
<proteinExistence type="predicted"/>
<organism evidence="2 3">
    <name type="scientific">Oryza rufipogon</name>
    <name type="common">Brownbeard rice</name>
    <name type="synonym">Asian wild rice</name>
    <dbReference type="NCBI Taxonomy" id="4529"/>
    <lineage>
        <taxon>Eukaryota</taxon>
        <taxon>Viridiplantae</taxon>
        <taxon>Streptophyta</taxon>
        <taxon>Embryophyta</taxon>
        <taxon>Tracheophyta</taxon>
        <taxon>Spermatophyta</taxon>
        <taxon>Magnoliopsida</taxon>
        <taxon>Liliopsida</taxon>
        <taxon>Poales</taxon>
        <taxon>Poaceae</taxon>
        <taxon>BOP clade</taxon>
        <taxon>Oryzoideae</taxon>
        <taxon>Oryzeae</taxon>
        <taxon>Oryzinae</taxon>
        <taxon>Oryza</taxon>
    </lineage>
</organism>
<evidence type="ECO:0000313" key="3">
    <source>
        <dbReference type="Proteomes" id="UP000008022"/>
    </source>
</evidence>
<sequence length="158" mass="16218">MAERGGRRASVSRGLGSGRSSGGLPTVARGGRWAASLRRRAEESGHVEGLRGGRSAGGLPTVERGGRRVASLRGRRVATSRGSGAAGRRAASPRWRTEVGGLSPYDGARRMAGGLPTAARGGRSMGGHIEGHRLPTAACDGELPTVARREASGRSAEK</sequence>
<evidence type="ECO:0000313" key="2">
    <source>
        <dbReference type="EnsemblPlants" id="ORUFI08G19240.1"/>
    </source>
</evidence>
<feature type="compositionally biased region" description="Basic and acidic residues" evidence="1">
    <location>
        <begin position="147"/>
        <end position="158"/>
    </location>
</feature>
<dbReference type="Gramene" id="ORUFI08G19240.1">
    <property type="protein sequence ID" value="ORUFI08G19240.1"/>
    <property type="gene ID" value="ORUFI08G19240"/>
</dbReference>
<dbReference type="EnsemblPlants" id="ORUFI08G19240.1">
    <property type="protein sequence ID" value="ORUFI08G19240.1"/>
    <property type="gene ID" value="ORUFI08G19240"/>
</dbReference>
<keyword evidence="3" id="KW-1185">Reference proteome</keyword>
<name>A0A0E0QJY6_ORYRU</name>
<protein>
    <submittedName>
        <fullName evidence="2">Uncharacterized protein</fullName>
    </submittedName>
</protein>
<dbReference type="AlphaFoldDB" id="A0A0E0QJY6"/>
<feature type="region of interest" description="Disordered" evidence="1">
    <location>
        <begin position="1"/>
        <end position="158"/>
    </location>
</feature>
<reference evidence="3" key="1">
    <citation type="submission" date="2013-06" db="EMBL/GenBank/DDBJ databases">
        <authorList>
            <person name="Zhao Q."/>
        </authorList>
    </citation>
    <scope>NUCLEOTIDE SEQUENCE</scope>
    <source>
        <strain evidence="3">cv. W1943</strain>
    </source>
</reference>
<feature type="compositionally biased region" description="Basic and acidic residues" evidence="1">
    <location>
        <begin position="39"/>
        <end position="51"/>
    </location>
</feature>